<dbReference type="InterPro" id="IPR004360">
    <property type="entry name" value="Glyas_Fos-R_dOase_dom"/>
</dbReference>
<name>A0ABT6YH09_9BACT</name>
<dbReference type="SUPFAM" id="SSF54593">
    <property type="entry name" value="Glyoxalase/Bleomycin resistance protein/Dihydroxybiphenyl dioxygenase"/>
    <property type="match status" value="1"/>
</dbReference>
<dbReference type="InterPro" id="IPR029068">
    <property type="entry name" value="Glyas_Bleomycin-R_OHBP_Dase"/>
</dbReference>
<dbReference type="EMBL" id="JASHID010000001">
    <property type="protein sequence ID" value="MDI9862810.1"/>
    <property type="molecule type" value="Genomic_DNA"/>
</dbReference>
<accession>A0ABT6YH09</accession>
<dbReference type="PROSITE" id="PS51819">
    <property type="entry name" value="VOC"/>
    <property type="match status" value="1"/>
</dbReference>
<reference evidence="2 3" key="1">
    <citation type="submission" date="2023-05" db="EMBL/GenBank/DDBJ databases">
        <title>Novel species of genus Flectobacillus isolated from stream in China.</title>
        <authorList>
            <person name="Lu H."/>
        </authorList>
    </citation>
    <scope>NUCLEOTIDE SEQUENCE [LARGE SCALE GENOMIC DNA]</scope>
    <source>
        <strain evidence="2 3">DC10W</strain>
    </source>
</reference>
<evidence type="ECO:0000313" key="3">
    <source>
        <dbReference type="Proteomes" id="UP001236569"/>
    </source>
</evidence>
<proteinExistence type="predicted"/>
<comment type="caution">
    <text evidence="2">The sequence shown here is derived from an EMBL/GenBank/DDBJ whole genome shotgun (WGS) entry which is preliminary data.</text>
</comment>
<gene>
    <name evidence="2" type="ORF">QM480_00635</name>
</gene>
<dbReference type="InterPro" id="IPR037523">
    <property type="entry name" value="VOC_core"/>
</dbReference>
<dbReference type="RefSeq" id="WP_283368173.1">
    <property type="nucleotide sequence ID" value="NZ_JASHID010000001.1"/>
</dbReference>
<dbReference type="Pfam" id="PF00903">
    <property type="entry name" value="Glyoxalase"/>
    <property type="match status" value="1"/>
</dbReference>
<organism evidence="2 3">
    <name type="scientific">Flectobacillus longus</name>
    <dbReference type="NCBI Taxonomy" id="2984207"/>
    <lineage>
        <taxon>Bacteria</taxon>
        <taxon>Pseudomonadati</taxon>
        <taxon>Bacteroidota</taxon>
        <taxon>Cytophagia</taxon>
        <taxon>Cytophagales</taxon>
        <taxon>Flectobacillaceae</taxon>
        <taxon>Flectobacillus</taxon>
    </lineage>
</organism>
<dbReference type="Proteomes" id="UP001236569">
    <property type="component" value="Unassembled WGS sequence"/>
</dbReference>
<feature type="domain" description="VOC" evidence="1">
    <location>
        <begin position="2"/>
        <end position="123"/>
    </location>
</feature>
<keyword evidence="3" id="KW-1185">Reference proteome</keyword>
<evidence type="ECO:0000259" key="1">
    <source>
        <dbReference type="PROSITE" id="PS51819"/>
    </source>
</evidence>
<sequence length="138" mass="15589">MNLSSIRIITANIENLVKFYEEVTGISVKQHTPDFAEINTPTATLAIGSTRTLQLFGGNNVAQPAQNRSLIIEFKVEDVDKDYERLASYLQENIVQKPTIMPWGNKSLLFRDPDGNLVNFFTPVTTEAMARFDSHNRK</sequence>
<dbReference type="Gene3D" id="3.10.180.10">
    <property type="entry name" value="2,3-Dihydroxybiphenyl 1,2-Dioxygenase, domain 1"/>
    <property type="match status" value="1"/>
</dbReference>
<protein>
    <submittedName>
        <fullName evidence="2">VOC family protein</fullName>
    </submittedName>
</protein>
<evidence type="ECO:0000313" key="2">
    <source>
        <dbReference type="EMBL" id="MDI9862810.1"/>
    </source>
</evidence>